<protein>
    <submittedName>
        <fullName evidence="7">SDR family NAD(P)-dependent oxidoreductase</fullName>
    </submittedName>
</protein>
<dbReference type="InterPro" id="IPR036291">
    <property type="entry name" value="NAD(P)-bd_dom_sf"/>
</dbReference>
<dbReference type="PRINTS" id="PR00080">
    <property type="entry name" value="SDRFAMILY"/>
</dbReference>
<dbReference type="PANTHER" id="PTHR43391:SF14">
    <property type="entry name" value="DEHYDROGENASE_REDUCTASE SDR FAMILY PROTEIN 7-LIKE"/>
    <property type="match status" value="1"/>
</dbReference>
<name>A0A5C8ZGX2_9ACTN</name>
<gene>
    <name evidence="7" type="ORF">FMM08_06210</name>
</gene>
<reference evidence="7 8" key="1">
    <citation type="submission" date="2019-07" db="EMBL/GenBank/DDBJ databases">
        <title>Quadrisphaera sp. strain DD2A genome sequencing and assembly.</title>
        <authorList>
            <person name="Kim I."/>
        </authorList>
    </citation>
    <scope>NUCLEOTIDE SEQUENCE [LARGE SCALE GENOMIC DNA]</scope>
    <source>
        <strain evidence="7 8">DD2A</strain>
    </source>
</reference>
<feature type="region of interest" description="Disordered" evidence="5">
    <location>
        <begin position="1"/>
        <end position="24"/>
    </location>
</feature>
<dbReference type="InterPro" id="IPR020904">
    <property type="entry name" value="Sc_DH/Rdtase_CS"/>
</dbReference>
<feature type="compositionally biased region" description="Basic and acidic residues" evidence="5">
    <location>
        <begin position="303"/>
        <end position="312"/>
    </location>
</feature>
<evidence type="ECO:0000256" key="5">
    <source>
        <dbReference type="SAM" id="MobiDB-lite"/>
    </source>
</evidence>
<evidence type="ECO:0000256" key="4">
    <source>
        <dbReference type="RuleBase" id="RU000363"/>
    </source>
</evidence>
<comment type="similarity">
    <text evidence="1 4">Belongs to the short-chain dehydrogenases/reductases (SDR) family.</text>
</comment>
<evidence type="ECO:0000256" key="1">
    <source>
        <dbReference type="ARBA" id="ARBA00006484"/>
    </source>
</evidence>
<proteinExistence type="inferred from homology"/>
<dbReference type="PRINTS" id="PR00081">
    <property type="entry name" value="GDHRDH"/>
</dbReference>
<feature type="domain" description="Ketoreductase" evidence="6">
    <location>
        <begin position="24"/>
        <end position="210"/>
    </location>
</feature>
<feature type="region of interest" description="Disordered" evidence="5">
    <location>
        <begin position="287"/>
        <end position="312"/>
    </location>
</feature>
<keyword evidence="8" id="KW-1185">Reference proteome</keyword>
<evidence type="ECO:0000259" key="6">
    <source>
        <dbReference type="SMART" id="SM00822"/>
    </source>
</evidence>
<comment type="caution">
    <text evidence="7">The sequence shown here is derived from an EMBL/GenBank/DDBJ whole genome shotgun (WGS) entry which is preliminary data.</text>
</comment>
<accession>A0A5C8ZGX2</accession>
<evidence type="ECO:0000256" key="3">
    <source>
        <dbReference type="ARBA" id="ARBA00023002"/>
    </source>
</evidence>
<dbReference type="EMBL" id="VKAC01000003">
    <property type="protein sequence ID" value="TXR57067.1"/>
    <property type="molecule type" value="Genomic_DNA"/>
</dbReference>
<dbReference type="PROSITE" id="PS00061">
    <property type="entry name" value="ADH_SHORT"/>
    <property type="match status" value="1"/>
</dbReference>
<dbReference type="AlphaFoldDB" id="A0A5C8ZGX2"/>
<dbReference type="InterPro" id="IPR057326">
    <property type="entry name" value="KR_dom"/>
</dbReference>
<sequence length="312" mass="32996">MRRSRRATSAGSRPVPPEPSGGPRVVWITGASSGIGLATALACARRGDRLLLSSRAEAPLQEAARQCRALGSADVLVAPLDIADDDAVRRASASAAQRWGRLDVVVQNAGVAAYGRVDEVPADVLEGVLRTNVLGAALVASEAVRTFRHQGGGTLVVVGSVLGRITVPWMGAYNASKFALRGLVRTMQQENRDVPGIRISLVAPGGVDTPIYDQSATVLGRRNRPPYPVSSPEHVAEKVLRAADRSAAWHRELDAGWANPAMKAAFGLAPGVFDLLSRPAMRALGFSLGKRPNGPGNVLAPQPHEEGLRQRR</sequence>
<dbReference type="Gene3D" id="3.40.50.720">
    <property type="entry name" value="NAD(P)-binding Rossmann-like Domain"/>
    <property type="match status" value="1"/>
</dbReference>
<dbReference type="OrthoDB" id="5242868at2"/>
<evidence type="ECO:0000313" key="7">
    <source>
        <dbReference type="EMBL" id="TXR57067.1"/>
    </source>
</evidence>
<dbReference type="SUPFAM" id="SSF51735">
    <property type="entry name" value="NAD(P)-binding Rossmann-fold domains"/>
    <property type="match status" value="1"/>
</dbReference>
<keyword evidence="2" id="KW-0521">NADP</keyword>
<dbReference type="Proteomes" id="UP000321234">
    <property type="component" value="Unassembled WGS sequence"/>
</dbReference>
<evidence type="ECO:0000256" key="2">
    <source>
        <dbReference type="ARBA" id="ARBA00022857"/>
    </source>
</evidence>
<dbReference type="Pfam" id="PF00106">
    <property type="entry name" value="adh_short"/>
    <property type="match status" value="1"/>
</dbReference>
<dbReference type="SMART" id="SM00822">
    <property type="entry name" value="PKS_KR"/>
    <property type="match status" value="1"/>
</dbReference>
<keyword evidence="3" id="KW-0560">Oxidoreductase</keyword>
<evidence type="ECO:0000313" key="8">
    <source>
        <dbReference type="Proteomes" id="UP000321234"/>
    </source>
</evidence>
<dbReference type="GO" id="GO:0016491">
    <property type="term" value="F:oxidoreductase activity"/>
    <property type="evidence" value="ECO:0007669"/>
    <property type="project" value="UniProtKB-KW"/>
</dbReference>
<dbReference type="InterPro" id="IPR002347">
    <property type="entry name" value="SDR_fam"/>
</dbReference>
<dbReference type="PANTHER" id="PTHR43391">
    <property type="entry name" value="RETINOL DEHYDROGENASE-RELATED"/>
    <property type="match status" value="1"/>
</dbReference>
<organism evidence="7 8">
    <name type="scientific">Quadrisphaera setariae</name>
    <dbReference type="NCBI Taxonomy" id="2593304"/>
    <lineage>
        <taxon>Bacteria</taxon>
        <taxon>Bacillati</taxon>
        <taxon>Actinomycetota</taxon>
        <taxon>Actinomycetes</taxon>
        <taxon>Kineosporiales</taxon>
        <taxon>Kineosporiaceae</taxon>
        <taxon>Quadrisphaera</taxon>
    </lineage>
</organism>